<name>A0AAE2MGW0_RHILE</name>
<dbReference type="AlphaFoldDB" id="A0AAE2MGW0"/>
<feature type="region of interest" description="Disordered" evidence="1">
    <location>
        <begin position="94"/>
        <end position="140"/>
    </location>
</feature>
<gene>
    <name evidence="2" type="ORF">GGE16_000908</name>
</gene>
<feature type="compositionally biased region" description="Low complexity" evidence="1">
    <location>
        <begin position="96"/>
        <end position="114"/>
    </location>
</feature>
<feature type="compositionally biased region" description="Low complexity" evidence="1">
    <location>
        <begin position="121"/>
        <end position="140"/>
    </location>
</feature>
<dbReference type="Proteomes" id="UP000538507">
    <property type="component" value="Unassembled WGS sequence"/>
</dbReference>
<organism evidence="2 3">
    <name type="scientific">Rhizobium leguminosarum</name>
    <dbReference type="NCBI Taxonomy" id="384"/>
    <lineage>
        <taxon>Bacteria</taxon>
        <taxon>Pseudomonadati</taxon>
        <taxon>Pseudomonadota</taxon>
        <taxon>Alphaproteobacteria</taxon>
        <taxon>Hyphomicrobiales</taxon>
        <taxon>Rhizobiaceae</taxon>
        <taxon>Rhizobium/Agrobacterium group</taxon>
        <taxon>Rhizobium</taxon>
    </lineage>
</organism>
<evidence type="ECO:0000256" key="1">
    <source>
        <dbReference type="SAM" id="MobiDB-lite"/>
    </source>
</evidence>
<accession>A0AAE2MGW0</accession>
<reference evidence="2 3" key="1">
    <citation type="submission" date="2020-08" db="EMBL/GenBank/DDBJ databases">
        <title>Genomic Encyclopedia of Type Strains, Phase IV (KMG-V): Genome sequencing to study the core and pangenomes of soil and plant-associated prokaryotes.</title>
        <authorList>
            <person name="Whitman W."/>
        </authorList>
    </citation>
    <scope>NUCLEOTIDE SEQUENCE [LARGE SCALE GENOMIC DNA]</scope>
    <source>
        <strain evidence="2 3">SEMIA 415</strain>
    </source>
</reference>
<sequence>MNAISLALVNPIGGTDPAPPPWVADANRYMPAATGTRWPAGFTQTCTAGLNYQCSKLFFGSPDYPTNDFLIPFVGFGCSEGNLAPQETILPNADIASPAAATTTAPRQAPGQTPSSAWSTASRRAMGPASMSSAPPSFRP</sequence>
<dbReference type="RefSeq" id="WP_246718193.1">
    <property type="nucleotide sequence ID" value="NZ_JACHAZ010000002.1"/>
</dbReference>
<protein>
    <submittedName>
        <fullName evidence="2">Uncharacterized protein</fullName>
    </submittedName>
</protein>
<dbReference type="EMBL" id="JACIGO010000001">
    <property type="protein sequence ID" value="MBB4288892.1"/>
    <property type="molecule type" value="Genomic_DNA"/>
</dbReference>
<proteinExistence type="predicted"/>
<comment type="caution">
    <text evidence="2">The sequence shown here is derived from an EMBL/GenBank/DDBJ whole genome shotgun (WGS) entry which is preliminary data.</text>
</comment>
<evidence type="ECO:0000313" key="2">
    <source>
        <dbReference type="EMBL" id="MBB4288892.1"/>
    </source>
</evidence>
<evidence type="ECO:0000313" key="3">
    <source>
        <dbReference type="Proteomes" id="UP000538507"/>
    </source>
</evidence>